<dbReference type="FunFam" id="3.40.50.300:FF:000737">
    <property type="entry name" value="Bifunctional polynucleotide phosphatase/kinase"/>
    <property type="match status" value="1"/>
</dbReference>
<dbReference type="GO" id="GO:0046403">
    <property type="term" value="F:polynucleotide 3'-phosphatase activity"/>
    <property type="evidence" value="ECO:0007669"/>
    <property type="project" value="TreeGrafter"/>
</dbReference>
<dbReference type="InterPro" id="IPR006551">
    <property type="entry name" value="Polynucleotide_phosphatase"/>
</dbReference>
<proteinExistence type="predicted"/>
<keyword evidence="1" id="KW-0808">Transferase</keyword>
<dbReference type="InterPro" id="IPR013954">
    <property type="entry name" value="PNK3P"/>
</dbReference>
<dbReference type="NCBIfam" id="TIGR01662">
    <property type="entry name" value="HAD-SF-IIIA"/>
    <property type="match status" value="1"/>
</dbReference>
<organism evidence="1 2">
    <name type="scientific">Syncephalis pseudoplumigaleata</name>
    <dbReference type="NCBI Taxonomy" id="1712513"/>
    <lineage>
        <taxon>Eukaryota</taxon>
        <taxon>Fungi</taxon>
        <taxon>Fungi incertae sedis</taxon>
        <taxon>Zoopagomycota</taxon>
        <taxon>Zoopagomycotina</taxon>
        <taxon>Zoopagomycetes</taxon>
        <taxon>Zoopagales</taxon>
        <taxon>Piptocephalidaceae</taxon>
        <taxon>Syncephalis</taxon>
    </lineage>
</organism>
<dbReference type="SUPFAM" id="SSF56784">
    <property type="entry name" value="HAD-like"/>
    <property type="match status" value="1"/>
</dbReference>
<gene>
    <name evidence="1" type="ORF">SYNPS1DRAFT_6770</name>
</gene>
<dbReference type="InterPro" id="IPR023214">
    <property type="entry name" value="HAD_sf"/>
</dbReference>
<dbReference type="PANTHER" id="PTHR12083:SF9">
    <property type="entry name" value="BIFUNCTIONAL POLYNUCLEOTIDE PHOSPHATASE_KINASE"/>
    <property type="match status" value="1"/>
</dbReference>
<dbReference type="InterPro" id="IPR006549">
    <property type="entry name" value="HAD-SF_hydro_IIIA"/>
</dbReference>
<keyword evidence="2" id="KW-1185">Reference proteome</keyword>
<dbReference type="AlphaFoldDB" id="A0A4P9Z674"/>
<dbReference type="InterPro" id="IPR027417">
    <property type="entry name" value="P-loop_NTPase"/>
</dbReference>
<dbReference type="NCBIfam" id="TIGR01664">
    <property type="entry name" value="DNA-3'-Pase"/>
    <property type="match status" value="1"/>
</dbReference>
<accession>A0A4P9Z674</accession>
<dbReference type="GO" id="GO:0006281">
    <property type="term" value="P:DNA repair"/>
    <property type="evidence" value="ECO:0007669"/>
    <property type="project" value="TreeGrafter"/>
</dbReference>
<sequence>DGTIFDVRGSHIHAKHADDWRWTFDCVPARIRQLHEEGYQIVFFSNQYGLRDTAKKGVNANKQIFKEKLERLNVPVQIYAALEKDIHRKPRVGMWTRMLLGQGDTGVDLAKCFYVGDAAGRPAGWSAGRRKDHSDCDRKFADNVGLSFYTPEEYFLAEKPVHFRMDGINPKDDAILPPPSSSSTERRLEMIVFTGMPASGKTRFYHKWFGPAGYVHINQALDTLHTKQRCTAATRTALLEGKSVVIDNTNASVDARRAYVQLARDHGAKVRCFYFNADLALARHNNVYRALSEPLSLADDDGTAEDAVAAAAVKRASLLPDVAFHTYNARFVKPSIDEGFDEVKLIEF</sequence>
<dbReference type="SUPFAM" id="SSF52540">
    <property type="entry name" value="P-loop containing nucleoside triphosphate hydrolases"/>
    <property type="match status" value="1"/>
</dbReference>
<dbReference type="PANTHER" id="PTHR12083">
    <property type="entry name" value="BIFUNCTIONAL POLYNUCLEOTIDE PHOSPHATASE/KINASE"/>
    <property type="match status" value="1"/>
</dbReference>
<keyword evidence="1" id="KW-0418">Kinase</keyword>
<name>A0A4P9Z674_9FUNG</name>
<protein>
    <submittedName>
        <fullName evidence="1">Polynucleotide kinase 3 phosphatase-domain-containing protein</fullName>
    </submittedName>
</protein>
<feature type="non-terminal residue" evidence="1">
    <location>
        <position position="1"/>
    </location>
</feature>
<evidence type="ECO:0000313" key="1">
    <source>
        <dbReference type="EMBL" id="RKP28137.1"/>
    </source>
</evidence>
<evidence type="ECO:0000313" key="2">
    <source>
        <dbReference type="Proteomes" id="UP000278143"/>
    </source>
</evidence>
<feature type="non-terminal residue" evidence="1">
    <location>
        <position position="348"/>
    </location>
</feature>
<dbReference type="Pfam" id="PF08645">
    <property type="entry name" value="PNK3P"/>
    <property type="match status" value="1"/>
</dbReference>
<dbReference type="OrthoDB" id="19045at2759"/>
<dbReference type="Gene3D" id="3.40.50.1000">
    <property type="entry name" value="HAD superfamily/HAD-like"/>
    <property type="match status" value="1"/>
</dbReference>
<dbReference type="GO" id="GO:0046404">
    <property type="term" value="F:ATP-dependent polydeoxyribonucleotide 5'-hydroxyl-kinase activity"/>
    <property type="evidence" value="ECO:0007669"/>
    <property type="project" value="TreeGrafter"/>
</dbReference>
<reference evidence="2" key="1">
    <citation type="journal article" date="2018" name="Nat. Microbiol.">
        <title>Leveraging single-cell genomics to expand the fungal tree of life.</title>
        <authorList>
            <person name="Ahrendt S.R."/>
            <person name="Quandt C.A."/>
            <person name="Ciobanu D."/>
            <person name="Clum A."/>
            <person name="Salamov A."/>
            <person name="Andreopoulos B."/>
            <person name="Cheng J.F."/>
            <person name="Woyke T."/>
            <person name="Pelin A."/>
            <person name="Henrissat B."/>
            <person name="Reynolds N.K."/>
            <person name="Benny G.L."/>
            <person name="Smith M.E."/>
            <person name="James T.Y."/>
            <person name="Grigoriev I.V."/>
        </authorList>
    </citation>
    <scope>NUCLEOTIDE SEQUENCE [LARGE SCALE GENOMIC DNA]</scope>
    <source>
        <strain evidence="2">Benny S71-1</strain>
    </source>
</reference>
<dbReference type="GO" id="GO:0003690">
    <property type="term" value="F:double-stranded DNA binding"/>
    <property type="evidence" value="ECO:0007669"/>
    <property type="project" value="TreeGrafter"/>
</dbReference>
<dbReference type="Pfam" id="PF13671">
    <property type="entry name" value="AAA_33"/>
    <property type="match status" value="1"/>
</dbReference>
<dbReference type="InterPro" id="IPR036412">
    <property type="entry name" value="HAD-like_sf"/>
</dbReference>
<dbReference type="Proteomes" id="UP000278143">
    <property type="component" value="Unassembled WGS sequence"/>
</dbReference>
<dbReference type="Gene3D" id="3.40.50.300">
    <property type="entry name" value="P-loop containing nucleotide triphosphate hydrolases"/>
    <property type="match status" value="1"/>
</dbReference>
<dbReference type="EMBL" id="KZ989116">
    <property type="protein sequence ID" value="RKP28137.1"/>
    <property type="molecule type" value="Genomic_DNA"/>
</dbReference>